<dbReference type="EMBL" id="JBBCAQ010000010">
    <property type="protein sequence ID" value="KAK7601476.1"/>
    <property type="molecule type" value="Genomic_DNA"/>
</dbReference>
<protein>
    <submittedName>
        <fullName evidence="2">Uncharacterized protein</fullName>
    </submittedName>
</protein>
<evidence type="ECO:0000313" key="3">
    <source>
        <dbReference type="Proteomes" id="UP001367676"/>
    </source>
</evidence>
<organism evidence="2 3">
    <name type="scientific">Parthenolecanium corni</name>
    <dbReference type="NCBI Taxonomy" id="536013"/>
    <lineage>
        <taxon>Eukaryota</taxon>
        <taxon>Metazoa</taxon>
        <taxon>Ecdysozoa</taxon>
        <taxon>Arthropoda</taxon>
        <taxon>Hexapoda</taxon>
        <taxon>Insecta</taxon>
        <taxon>Pterygota</taxon>
        <taxon>Neoptera</taxon>
        <taxon>Paraneoptera</taxon>
        <taxon>Hemiptera</taxon>
        <taxon>Sternorrhyncha</taxon>
        <taxon>Coccoidea</taxon>
        <taxon>Coccidae</taxon>
        <taxon>Parthenolecanium</taxon>
    </lineage>
</organism>
<accession>A0AAN9Y718</accession>
<comment type="caution">
    <text evidence="2">The sequence shown here is derived from an EMBL/GenBank/DDBJ whole genome shotgun (WGS) entry which is preliminary data.</text>
</comment>
<feature type="region of interest" description="Disordered" evidence="1">
    <location>
        <begin position="15"/>
        <end position="36"/>
    </location>
</feature>
<evidence type="ECO:0000313" key="2">
    <source>
        <dbReference type="EMBL" id="KAK7601476.1"/>
    </source>
</evidence>
<dbReference type="AlphaFoldDB" id="A0AAN9Y718"/>
<gene>
    <name evidence="2" type="ORF">V9T40_008917</name>
</gene>
<feature type="compositionally biased region" description="Basic and acidic residues" evidence="1">
    <location>
        <begin position="19"/>
        <end position="29"/>
    </location>
</feature>
<evidence type="ECO:0000256" key="1">
    <source>
        <dbReference type="SAM" id="MobiDB-lite"/>
    </source>
</evidence>
<reference evidence="2 3" key="1">
    <citation type="submission" date="2024-03" db="EMBL/GenBank/DDBJ databases">
        <title>Adaptation during the transition from Ophiocordyceps entomopathogen to insect associate is accompanied by gene loss and intensified selection.</title>
        <authorList>
            <person name="Ward C.M."/>
            <person name="Onetto C.A."/>
            <person name="Borneman A.R."/>
        </authorList>
    </citation>
    <scope>NUCLEOTIDE SEQUENCE [LARGE SCALE GENOMIC DNA]</scope>
    <source>
        <strain evidence="2">AWRI1</strain>
        <tissue evidence="2">Single Adult Female</tissue>
    </source>
</reference>
<sequence>MNQIMQKCTHTTQLYGEGQDFRNQDRTRPVDTGQDQGVHGMARYQFFRVLRLLFSAPIDALQEALQAERRATQRPASLRQCDVEAV</sequence>
<proteinExistence type="predicted"/>
<name>A0AAN9Y718_9HEMI</name>
<keyword evidence="3" id="KW-1185">Reference proteome</keyword>
<dbReference type="Proteomes" id="UP001367676">
    <property type="component" value="Unassembled WGS sequence"/>
</dbReference>